<dbReference type="InterPro" id="IPR036291">
    <property type="entry name" value="NAD(P)-bd_dom_sf"/>
</dbReference>
<protein>
    <submittedName>
        <fullName evidence="5">Putative dehydrogenase</fullName>
    </submittedName>
</protein>
<dbReference type="PANTHER" id="PTHR22604">
    <property type="entry name" value="OXIDOREDUCTASES"/>
    <property type="match status" value="1"/>
</dbReference>
<evidence type="ECO:0000259" key="3">
    <source>
        <dbReference type="Pfam" id="PF01408"/>
    </source>
</evidence>
<evidence type="ECO:0000259" key="4">
    <source>
        <dbReference type="Pfam" id="PF22725"/>
    </source>
</evidence>
<evidence type="ECO:0000313" key="6">
    <source>
        <dbReference type="Proteomes" id="UP000241118"/>
    </source>
</evidence>
<dbReference type="PANTHER" id="PTHR22604:SF105">
    <property type="entry name" value="TRANS-1,2-DIHYDROBENZENE-1,2-DIOL DEHYDROGENASE"/>
    <property type="match status" value="1"/>
</dbReference>
<organism evidence="5 6">
    <name type="scientific">Saccharothrix carnea</name>
    <dbReference type="NCBI Taxonomy" id="1280637"/>
    <lineage>
        <taxon>Bacteria</taxon>
        <taxon>Bacillati</taxon>
        <taxon>Actinomycetota</taxon>
        <taxon>Actinomycetes</taxon>
        <taxon>Pseudonocardiales</taxon>
        <taxon>Pseudonocardiaceae</taxon>
        <taxon>Saccharothrix</taxon>
    </lineage>
</organism>
<dbReference type="Pfam" id="PF01408">
    <property type="entry name" value="GFO_IDH_MocA"/>
    <property type="match status" value="1"/>
</dbReference>
<dbReference type="AlphaFoldDB" id="A0A2P8I6C4"/>
<dbReference type="SUPFAM" id="SSF55347">
    <property type="entry name" value="Glyceraldehyde-3-phosphate dehydrogenase-like, C-terminal domain"/>
    <property type="match status" value="1"/>
</dbReference>
<dbReference type="Pfam" id="PF22725">
    <property type="entry name" value="GFO_IDH_MocA_C3"/>
    <property type="match status" value="1"/>
</dbReference>
<comment type="similarity">
    <text evidence="1">Belongs to the Gfo/Idh/MocA family.</text>
</comment>
<dbReference type="EMBL" id="PYAX01000007">
    <property type="protein sequence ID" value="PSL54007.1"/>
    <property type="molecule type" value="Genomic_DNA"/>
</dbReference>
<accession>A0A2P8I6C4</accession>
<gene>
    <name evidence="5" type="ORF">B0I31_10761</name>
</gene>
<dbReference type="RefSeq" id="WP_106617138.1">
    <property type="nucleotide sequence ID" value="NZ_PYAX01000007.1"/>
</dbReference>
<name>A0A2P8I6C4_SACCR</name>
<dbReference type="InterPro" id="IPR000683">
    <property type="entry name" value="Gfo/Idh/MocA-like_OxRdtase_N"/>
</dbReference>
<dbReference type="SUPFAM" id="SSF51735">
    <property type="entry name" value="NAD(P)-binding Rossmann-fold domains"/>
    <property type="match status" value="1"/>
</dbReference>
<feature type="domain" description="Gfo/Idh/MocA-like oxidoreductase N-terminal" evidence="3">
    <location>
        <begin position="5"/>
        <end position="121"/>
    </location>
</feature>
<comment type="caution">
    <text evidence="5">The sequence shown here is derived from an EMBL/GenBank/DDBJ whole genome shotgun (WGS) entry which is preliminary data.</text>
</comment>
<feature type="domain" description="GFO/IDH/MocA-like oxidoreductase" evidence="4">
    <location>
        <begin position="133"/>
        <end position="245"/>
    </location>
</feature>
<keyword evidence="2" id="KW-0560">Oxidoreductase</keyword>
<evidence type="ECO:0000256" key="2">
    <source>
        <dbReference type="ARBA" id="ARBA00023002"/>
    </source>
</evidence>
<dbReference type="InterPro" id="IPR055170">
    <property type="entry name" value="GFO_IDH_MocA-like_dom"/>
</dbReference>
<sequence>MSNKLRWGVVATGGIADVVTGDLRLLPDVEVLAVSSRAVPKAEAFAAKHGIPRAYGDYADLLADPDVDVVYVATPHVQHHAVTRAALEAGKHVLCEKPATLTLAELQDVVHLAHERGLFFMEAIWTRFNPLVVRMTELIAEGAIGEVRSVRADFGFTLEHDPEHRLWNKALGGGSLFDLGIYPVSFAHLVLGEPETVQAHGRLVGGVDAEIGMLLGYPDGVHALLGSSLVSPLKSGAVVYGTRGLVDVPEALYNPSRIVVNGVEHRHEQEGAGYVPQLREVVKRVRAGETESPSMRPAESLAILRTLTRAAERVGLTYDDVTVG</sequence>
<keyword evidence="6" id="KW-1185">Reference proteome</keyword>
<dbReference type="OrthoDB" id="9815825at2"/>
<dbReference type="Gene3D" id="3.40.50.720">
    <property type="entry name" value="NAD(P)-binding Rossmann-like Domain"/>
    <property type="match status" value="1"/>
</dbReference>
<dbReference type="GO" id="GO:0016491">
    <property type="term" value="F:oxidoreductase activity"/>
    <property type="evidence" value="ECO:0007669"/>
    <property type="project" value="UniProtKB-KW"/>
</dbReference>
<dbReference type="GO" id="GO:0000166">
    <property type="term" value="F:nucleotide binding"/>
    <property type="evidence" value="ECO:0007669"/>
    <property type="project" value="InterPro"/>
</dbReference>
<proteinExistence type="inferred from homology"/>
<reference evidence="5 6" key="1">
    <citation type="submission" date="2018-03" db="EMBL/GenBank/DDBJ databases">
        <title>Genomic Encyclopedia of Type Strains, Phase III (KMG-III): the genomes of soil and plant-associated and newly described type strains.</title>
        <authorList>
            <person name="Whitman W."/>
        </authorList>
    </citation>
    <scope>NUCLEOTIDE SEQUENCE [LARGE SCALE GENOMIC DNA]</scope>
    <source>
        <strain evidence="5 6">CGMCC 4.7097</strain>
    </source>
</reference>
<dbReference type="Proteomes" id="UP000241118">
    <property type="component" value="Unassembled WGS sequence"/>
</dbReference>
<dbReference type="InterPro" id="IPR050984">
    <property type="entry name" value="Gfo/Idh/MocA_domain"/>
</dbReference>
<evidence type="ECO:0000256" key="1">
    <source>
        <dbReference type="ARBA" id="ARBA00010928"/>
    </source>
</evidence>
<evidence type="ECO:0000313" key="5">
    <source>
        <dbReference type="EMBL" id="PSL54007.1"/>
    </source>
</evidence>
<dbReference type="Gene3D" id="3.30.360.10">
    <property type="entry name" value="Dihydrodipicolinate Reductase, domain 2"/>
    <property type="match status" value="1"/>
</dbReference>